<sequence length="106" mass="12358">MARITIVESARKHGISDDEIRAVVSYPMLRTRLTQRLPETLPYPFIGNFDQDEPPIEVIADLVDPAEWVVFHAMMLRPQMIRQLQLEELFEFGDLAYQRPGKESWS</sequence>
<evidence type="ECO:0000313" key="1">
    <source>
        <dbReference type="EMBL" id="MBH0776201.1"/>
    </source>
</evidence>
<accession>A0A931I8E3</accession>
<proteinExistence type="predicted"/>
<gene>
    <name evidence="1" type="ORF">IT779_07885</name>
</gene>
<protein>
    <submittedName>
        <fullName evidence="1">Uncharacterized protein</fullName>
    </submittedName>
</protein>
<name>A0A931I8E3_9NOCA</name>
<dbReference type="AlphaFoldDB" id="A0A931I8E3"/>
<reference evidence="1" key="1">
    <citation type="submission" date="2020-11" db="EMBL/GenBank/DDBJ databases">
        <title>Nocardia NEAU-351.nov., a novel actinomycete isolated from the cow dung.</title>
        <authorList>
            <person name="Zhang X."/>
        </authorList>
    </citation>
    <scope>NUCLEOTIDE SEQUENCE</scope>
    <source>
        <strain evidence="1">NEAU-351</strain>
    </source>
</reference>
<dbReference type="EMBL" id="JADMLG010000002">
    <property type="protein sequence ID" value="MBH0776201.1"/>
    <property type="molecule type" value="Genomic_DNA"/>
</dbReference>
<keyword evidence="2" id="KW-1185">Reference proteome</keyword>
<organism evidence="1 2">
    <name type="scientific">Nocardia bovistercoris</name>
    <dbReference type="NCBI Taxonomy" id="2785916"/>
    <lineage>
        <taxon>Bacteria</taxon>
        <taxon>Bacillati</taxon>
        <taxon>Actinomycetota</taxon>
        <taxon>Actinomycetes</taxon>
        <taxon>Mycobacteriales</taxon>
        <taxon>Nocardiaceae</taxon>
        <taxon>Nocardia</taxon>
    </lineage>
</organism>
<dbReference type="RefSeq" id="WP_196148461.1">
    <property type="nucleotide sequence ID" value="NZ_JADMLG010000002.1"/>
</dbReference>
<dbReference type="Proteomes" id="UP000655751">
    <property type="component" value="Unassembled WGS sequence"/>
</dbReference>
<comment type="caution">
    <text evidence="1">The sequence shown here is derived from an EMBL/GenBank/DDBJ whole genome shotgun (WGS) entry which is preliminary data.</text>
</comment>
<evidence type="ECO:0000313" key="2">
    <source>
        <dbReference type="Proteomes" id="UP000655751"/>
    </source>
</evidence>